<dbReference type="GO" id="GO:0046872">
    <property type="term" value="F:metal ion binding"/>
    <property type="evidence" value="ECO:0007669"/>
    <property type="project" value="UniProtKB-KW"/>
</dbReference>
<feature type="region of interest" description="Disordered" evidence="5">
    <location>
        <begin position="653"/>
        <end position="682"/>
    </location>
</feature>
<comment type="caution">
    <text evidence="8">The sequence shown here is derived from an EMBL/GenBank/DDBJ whole genome shotgun (WGS) entry which is preliminary data.</text>
</comment>
<dbReference type="PANTHER" id="PTHR23092">
    <property type="entry name" value="POLY(A) RNA POLYMERASE"/>
    <property type="match status" value="1"/>
</dbReference>
<dbReference type="SUPFAM" id="SSF81631">
    <property type="entry name" value="PAP/OAS1 substrate-binding domain"/>
    <property type="match status" value="1"/>
</dbReference>
<dbReference type="SUPFAM" id="SSF81301">
    <property type="entry name" value="Nucleotidyltransferase"/>
    <property type="match status" value="1"/>
</dbReference>
<evidence type="ECO:0000256" key="3">
    <source>
        <dbReference type="ARBA" id="ARBA00022723"/>
    </source>
</evidence>
<evidence type="ECO:0000313" key="8">
    <source>
        <dbReference type="EMBL" id="KAJ1929533.1"/>
    </source>
</evidence>
<dbReference type="EMBL" id="JANBPT010000032">
    <property type="protein sequence ID" value="KAJ1929533.1"/>
    <property type="molecule type" value="Genomic_DNA"/>
</dbReference>
<evidence type="ECO:0000256" key="5">
    <source>
        <dbReference type="SAM" id="MobiDB-lite"/>
    </source>
</evidence>
<organism evidence="8 9">
    <name type="scientific">Tieghemiomyces parasiticus</name>
    <dbReference type="NCBI Taxonomy" id="78921"/>
    <lineage>
        <taxon>Eukaryota</taxon>
        <taxon>Fungi</taxon>
        <taxon>Fungi incertae sedis</taxon>
        <taxon>Zoopagomycota</taxon>
        <taxon>Kickxellomycotina</taxon>
        <taxon>Dimargaritomycetes</taxon>
        <taxon>Dimargaritales</taxon>
        <taxon>Dimargaritaceae</taxon>
        <taxon>Tieghemiomyces</taxon>
    </lineage>
</organism>
<dbReference type="PANTHER" id="PTHR23092:SF15">
    <property type="entry name" value="INACTIVE NON-CANONICAL POLY(A) RNA POLYMERASE PROTEIN TRF4-2-RELATED"/>
    <property type="match status" value="1"/>
</dbReference>
<dbReference type="GO" id="GO:0003729">
    <property type="term" value="F:mRNA binding"/>
    <property type="evidence" value="ECO:0007669"/>
    <property type="project" value="TreeGrafter"/>
</dbReference>
<evidence type="ECO:0000259" key="6">
    <source>
        <dbReference type="Pfam" id="PF03828"/>
    </source>
</evidence>
<evidence type="ECO:0000256" key="4">
    <source>
        <dbReference type="ARBA" id="ARBA00022842"/>
    </source>
</evidence>
<dbReference type="EC" id="2.7.7.19" evidence="2"/>
<dbReference type="Proteomes" id="UP001150569">
    <property type="component" value="Unassembled WGS sequence"/>
</dbReference>
<evidence type="ECO:0000256" key="1">
    <source>
        <dbReference type="ARBA" id="ARBA00008593"/>
    </source>
</evidence>
<keyword evidence="3" id="KW-0479">Metal-binding</keyword>
<dbReference type="GO" id="GO:0010605">
    <property type="term" value="P:negative regulation of macromolecule metabolic process"/>
    <property type="evidence" value="ECO:0007669"/>
    <property type="project" value="UniProtKB-ARBA"/>
</dbReference>
<gene>
    <name evidence="8" type="ORF">IWQ60_001078</name>
</gene>
<feature type="compositionally biased region" description="Polar residues" evidence="5">
    <location>
        <begin position="495"/>
        <end position="506"/>
    </location>
</feature>
<dbReference type="InterPro" id="IPR054708">
    <property type="entry name" value="MTPAP-like_central"/>
</dbReference>
<evidence type="ECO:0000259" key="7">
    <source>
        <dbReference type="Pfam" id="PF22600"/>
    </source>
</evidence>
<dbReference type="GO" id="GO:0031499">
    <property type="term" value="C:TRAMP complex"/>
    <property type="evidence" value="ECO:0007669"/>
    <property type="project" value="TreeGrafter"/>
</dbReference>
<feature type="compositionally biased region" description="Basic residues" evidence="5">
    <location>
        <begin position="514"/>
        <end position="527"/>
    </location>
</feature>
<dbReference type="Pfam" id="PF03828">
    <property type="entry name" value="PAP_assoc"/>
    <property type="match status" value="1"/>
</dbReference>
<dbReference type="InterPro" id="IPR002058">
    <property type="entry name" value="PAP_assoc"/>
</dbReference>
<dbReference type="Gene3D" id="3.30.460.10">
    <property type="entry name" value="Beta Polymerase, domain 2"/>
    <property type="match status" value="1"/>
</dbReference>
<reference evidence="8" key="1">
    <citation type="submission" date="2022-07" db="EMBL/GenBank/DDBJ databases">
        <title>Phylogenomic reconstructions and comparative analyses of Kickxellomycotina fungi.</title>
        <authorList>
            <person name="Reynolds N.K."/>
            <person name="Stajich J.E."/>
            <person name="Barry K."/>
            <person name="Grigoriev I.V."/>
            <person name="Crous P."/>
            <person name="Smith M.E."/>
        </authorList>
    </citation>
    <scope>NUCLEOTIDE SEQUENCE</scope>
    <source>
        <strain evidence="8">RSA 861</strain>
    </source>
</reference>
<dbReference type="InterPro" id="IPR045862">
    <property type="entry name" value="Trf4-like"/>
</dbReference>
<dbReference type="FunFam" id="3.30.460.10:FF:000051">
    <property type="entry name" value="DNA2/NAM7 helicase family protein"/>
    <property type="match status" value="1"/>
</dbReference>
<dbReference type="GO" id="GO:0005730">
    <property type="term" value="C:nucleolus"/>
    <property type="evidence" value="ECO:0007669"/>
    <property type="project" value="TreeGrafter"/>
</dbReference>
<dbReference type="OrthoDB" id="273917at2759"/>
<dbReference type="Gene3D" id="1.10.1410.10">
    <property type="match status" value="1"/>
</dbReference>
<dbReference type="CDD" id="cd05402">
    <property type="entry name" value="NT_PAP_TUTase"/>
    <property type="match status" value="1"/>
</dbReference>
<dbReference type="FunFam" id="1.10.1410.10:FF:000003">
    <property type="entry name" value="non-canonical poly(A) RNA polymerase PAPD7"/>
    <property type="match status" value="1"/>
</dbReference>
<comment type="similarity">
    <text evidence="1">Belongs to the DNA polymerase type-B-like family.</text>
</comment>
<feature type="domain" description="PAP-associated" evidence="6">
    <location>
        <begin position="320"/>
        <end position="378"/>
    </location>
</feature>
<protein>
    <recommendedName>
        <fullName evidence="2">polynucleotide adenylyltransferase</fullName>
        <ecNumber evidence="2">2.7.7.19</ecNumber>
    </recommendedName>
</protein>
<sequence length="682" mass="75266">MTYVNADDFIAFDFGSEASDEAEEPRGAVLARPVASRATAVSLMHKPVAGISIRGASVSTGASGRKRTFDKVEPPPPNNYYGDNLTCVFDRYRANLPPWFATSLPETRETPPAPILARNVHQLLHQEVLDFVDFISPTAQEHRVRELVIQRIRRMVQSHWPDASVDVFGSFTPRIYLPDGDIDLVITLRQAQSKSAVVQCLRTLTRVLRQDRLARNIILISNARVPIIKFVDRATGLNVDVSCNMDNGIKVVGLVTRYLESDWPVTLRALVLVVKQFLSQRGLSEVHTGGLGSYAVINMVVSFLQLHPKIQSGAIDPRHNLGVLLLEFFELYGLTFNYRTTGIRIAHPSGYFSKATSPIGNTQPPHLLCIQDPQDASNNISRGTYGINRVQAAFAGAFTALTKQMTRYRQHLAADGSLGRVQRRGWHESNQISASELSADDQAQLADLGLSGQPDDNRTDDQVLRTPFVASFLASILQFSPGSLQRRQAIGQALNSRDLQREQQACANDDALRPRRSKSPPRRRKRSASPVKSATRSPPKRQMTTLATGPTAYNHLTKAMARRPVHTFSEATMNVIDISSDHESDVVVVEPADRQTTGPGSPPGTQTQLETTPTTIVTTTGDADEDSKTRLFVRRDTRRDFWQAKAQARVATDTDEASVLSGEEPMTPESAATLFFSPSEHA</sequence>
<proteinExistence type="inferred from homology"/>
<dbReference type="InterPro" id="IPR043519">
    <property type="entry name" value="NT_sf"/>
</dbReference>
<feature type="region of interest" description="Disordered" evidence="5">
    <location>
        <begin position="495"/>
        <end position="553"/>
    </location>
</feature>
<dbReference type="GO" id="GO:1990817">
    <property type="term" value="F:poly(A) RNA polymerase activity"/>
    <property type="evidence" value="ECO:0007669"/>
    <property type="project" value="UniProtKB-EC"/>
</dbReference>
<evidence type="ECO:0000256" key="2">
    <source>
        <dbReference type="ARBA" id="ARBA00012388"/>
    </source>
</evidence>
<keyword evidence="9" id="KW-1185">Reference proteome</keyword>
<evidence type="ECO:0000313" key="9">
    <source>
        <dbReference type="Proteomes" id="UP001150569"/>
    </source>
</evidence>
<feature type="domain" description="Poly(A) RNA polymerase mitochondrial-like central palm" evidence="7">
    <location>
        <begin position="124"/>
        <end position="258"/>
    </location>
</feature>
<dbReference type="GO" id="GO:0031123">
    <property type="term" value="P:RNA 3'-end processing"/>
    <property type="evidence" value="ECO:0007669"/>
    <property type="project" value="TreeGrafter"/>
</dbReference>
<dbReference type="Pfam" id="PF22600">
    <property type="entry name" value="MTPAP-like_central"/>
    <property type="match status" value="1"/>
</dbReference>
<dbReference type="GO" id="GO:0043634">
    <property type="term" value="P:polyadenylation-dependent ncRNA catabolic process"/>
    <property type="evidence" value="ECO:0007669"/>
    <property type="project" value="TreeGrafter"/>
</dbReference>
<dbReference type="AlphaFoldDB" id="A0A9W8AHB2"/>
<name>A0A9W8AHB2_9FUNG</name>
<accession>A0A9W8AHB2</accession>
<keyword evidence="4" id="KW-0460">Magnesium</keyword>